<evidence type="ECO:0000313" key="2">
    <source>
        <dbReference type="EMBL" id="KAA0920665.1"/>
    </source>
</evidence>
<dbReference type="PANTHER" id="PTHR12110">
    <property type="entry name" value="HYDROXYPYRUVATE ISOMERASE"/>
    <property type="match status" value="1"/>
</dbReference>
<protein>
    <submittedName>
        <fullName evidence="2">Sugar phosphate isomerase/epimerase</fullName>
    </submittedName>
</protein>
<dbReference type="Proteomes" id="UP000325291">
    <property type="component" value="Unassembled WGS sequence"/>
</dbReference>
<dbReference type="InterPro" id="IPR036237">
    <property type="entry name" value="Xyl_isomerase-like_sf"/>
</dbReference>
<keyword evidence="3" id="KW-1185">Reference proteome</keyword>
<dbReference type="InterPro" id="IPR013022">
    <property type="entry name" value="Xyl_isomerase-like_TIM-brl"/>
</dbReference>
<reference evidence="2 3" key="1">
    <citation type="submission" date="2019-07" db="EMBL/GenBank/DDBJ databases">
        <title>Aquicoccus porphyridii gen. nov., sp. nov., isolated from a small marine red alga, Porphyridium marinum.</title>
        <authorList>
            <person name="Liu L."/>
        </authorList>
    </citation>
    <scope>NUCLEOTIDE SEQUENCE [LARGE SCALE GENOMIC DNA]</scope>
    <source>
        <strain evidence="2 3">L1 8-17</strain>
    </source>
</reference>
<dbReference type="Gene3D" id="3.20.20.150">
    <property type="entry name" value="Divalent-metal-dependent TIM barrel enzymes"/>
    <property type="match status" value="1"/>
</dbReference>
<dbReference type="GO" id="GO:0016853">
    <property type="term" value="F:isomerase activity"/>
    <property type="evidence" value="ECO:0007669"/>
    <property type="project" value="UniProtKB-KW"/>
</dbReference>
<dbReference type="PANTHER" id="PTHR12110:SF53">
    <property type="entry name" value="BLR5974 PROTEIN"/>
    <property type="match status" value="1"/>
</dbReference>
<dbReference type="InterPro" id="IPR050312">
    <property type="entry name" value="IolE/XylAMocC-like"/>
</dbReference>
<dbReference type="Pfam" id="PF01261">
    <property type="entry name" value="AP_endonuc_2"/>
    <property type="match status" value="1"/>
</dbReference>
<dbReference type="RefSeq" id="WP_111362302.1">
    <property type="nucleotide sequence ID" value="NZ_VINQ01000001.1"/>
</dbReference>
<keyword evidence="2" id="KW-0413">Isomerase</keyword>
<dbReference type="AlphaFoldDB" id="A0A5A9ZV80"/>
<comment type="caution">
    <text evidence="2">The sequence shown here is derived from an EMBL/GenBank/DDBJ whole genome shotgun (WGS) entry which is preliminary data.</text>
</comment>
<sequence>MTLPLLGVAIRRGDLDVLRDWIFGPGRAIEIQDFVMPEVIAGDCGPLIASYRAALDGHAGARGIHGPFFGLDLSNPDPEIRAVIQARLLKGLEIAEALGATHMVVHSPFTYWHLLNRRNYAELHGQMLEAIAACLAPVLARAGDIGCDLMLENIDDTDPGDRNDVVARIGHPNLRVSIDTGHAQLAHGRYGAPPVVDFIAEAGAHLGHVHVQDADGYADRHWHPGEGCVPWAAVFAALARSPAAPRLILEVRDRLERLPATVAALEERGLAR</sequence>
<evidence type="ECO:0000259" key="1">
    <source>
        <dbReference type="Pfam" id="PF01261"/>
    </source>
</evidence>
<gene>
    <name evidence="2" type="ORF">FLO80_00340</name>
</gene>
<proteinExistence type="predicted"/>
<dbReference type="SUPFAM" id="SSF51658">
    <property type="entry name" value="Xylose isomerase-like"/>
    <property type="match status" value="1"/>
</dbReference>
<organism evidence="2 3">
    <name type="scientific">Aquicoccus porphyridii</name>
    <dbReference type="NCBI Taxonomy" id="1852029"/>
    <lineage>
        <taxon>Bacteria</taxon>
        <taxon>Pseudomonadati</taxon>
        <taxon>Pseudomonadota</taxon>
        <taxon>Alphaproteobacteria</taxon>
        <taxon>Rhodobacterales</taxon>
        <taxon>Paracoccaceae</taxon>
        <taxon>Aquicoccus</taxon>
    </lineage>
</organism>
<accession>A0A5A9ZV80</accession>
<feature type="domain" description="Xylose isomerase-like TIM barrel" evidence="1">
    <location>
        <begin position="51"/>
        <end position="260"/>
    </location>
</feature>
<dbReference type="EMBL" id="VINQ01000001">
    <property type="protein sequence ID" value="KAA0920665.1"/>
    <property type="molecule type" value="Genomic_DNA"/>
</dbReference>
<name>A0A5A9ZV80_9RHOB</name>
<evidence type="ECO:0000313" key="3">
    <source>
        <dbReference type="Proteomes" id="UP000325291"/>
    </source>
</evidence>